<reference evidence="2 3" key="1">
    <citation type="submission" date="2016-12" db="EMBL/GenBank/DDBJ databases">
        <authorList>
            <person name="Song W.-J."/>
            <person name="Kurnit D.M."/>
        </authorList>
    </citation>
    <scope>NUCLEOTIDE SEQUENCE [LARGE SCALE GENOMIC DNA]</scope>
    <source>
        <strain evidence="2 3">STM7296</strain>
    </source>
</reference>
<dbReference type="AlphaFoldDB" id="A0A1N7RTS4"/>
<dbReference type="EMBL" id="CYGX02000015">
    <property type="protein sequence ID" value="SIT38507.1"/>
    <property type="molecule type" value="Genomic_DNA"/>
</dbReference>
<accession>A0A1N7RTS4</accession>
<gene>
    <name evidence="2" type="ORF">BN2475_150133</name>
</gene>
<feature type="region of interest" description="Disordered" evidence="1">
    <location>
        <begin position="53"/>
        <end position="76"/>
    </location>
</feature>
<protein>
    <submittedName>
        <fullName evidence="2">Uncharacterized protein</fullName>
    </submittedName>
</protein>
<dbReference type="Proteomes" id="UP000187012">
    <property type="component" value="Unassembled WGS sequence"/>
</dbReference>
<sequence>MCSRLKIWVKLFMTVVVPAPLEPVTAMIGCLTDMRVSPDNYVLVSFATGRLPGPSAARQAEKSGRNSERGLKSGDV</sequence>
<proteinExistence type="predicted"/>
<feature type="compositionally biased region" description="Basic and acidic residues" evidence="1">
    <location>
        <begin position="59"/>
        <end position="76"/>
    </location>
</feature>
<evidence type="ECO:0000313" key="3">
    <source>
        <dbReference type="Proteomes" id="UP000187012"/>
    </source>
</evidence>
<name>A0A1N7RTS4_9BURK</name>
<evidence type="ECO:0000313" key="2">
    <source>
        <dbReference type="EMBL" id="SIT38507.1"/>
    </source>
</evidence>
<evidence type="ECO:0000256" key="1">
    <source>
        <dbReference type="SAM" id="MobiDB-lite"/>
    </source>
</evidence>
<keyword evidence="3" id="KW-1185">Reference proteome</keyword>
<organism evidence="2 3">
    <name type="scientific">Paraburkholderia ribeironis</name>
    <dbReference type="NCBI Taxonomy" id="1247936"/>
    <lineage>
        <taxon>Bacteria</taxon>
        <taxon>Pseudomonadati</taxon>
        <taxon>Pseudomonadota</taxon>
        <taxon>Betaproteobacteria</taxon>
        <taxon>Burkholderiales</taxon>
        <taxon>Burkholderiaceae</taxon>
        <taxon>Paraburkholderia</taxon>
    </lineage>
</organism>